<evidence type="ECO:0000256" key="2">
    <source>
        <dbReference type="ARBA" id="ARBA00022649"/>
    </source>
</evidence>
<dbReference type="AlphaFoldDB" id="A0A1Y0V889"/>
<sequence length="96" mass="10975">MSRYALHFDPRAKREWDSLDGSIKILLKKALAKRLDEPHVSSAELSGDLRNCYKIKLRSSGYRLVYQMDDGKLIVLVIAIGRRDAYEVYGDANCRA</sequence>
<dbReference type="Gene3D" id="3.30.2310.20">
    <property type="entry name" value="RelE-like"/>
    <property type="match status" value="1"/>
</dbReference>
<dbReference type="RefSeq" id="WP_087636598.1">
    <property type="nucleotide sequence ID" value="NZ_CP021525.1"/>
</dbReference>
<comment type="similarity">
    <text evidence="1">Belongs to the RelE toxin family.</text>
</comment>
<dbReference type="Proteomes" id="UP000195633">
    <property type="component" value="Plasmid pAP1447-1"/>
</dbReference>
<reference evidence="3 4" key="1">
    <citation type="submission" date="2017-05" db="EMBL/GenBank/DDBJ databases">
        <title>Genome sequence of Acetobacter pasteurianus subsp. ascendens strain SRCM101447.</title>
        <authorList>
            <person name="Cho S.H."/>
        </authorList>
    </citation>
    <scope>NUCLEOTIDE SEQUENCE [LARGE SCALE GENOMIC DNA]</scope>
    <source>
        <strain evidence="3 4">SRCM101447</strain>
        <plasmid evidence="4">Plasmid pap1447-1 sequence</plasmid>
    </source>
</reference>
<evidence type="ECO:0000313" key="3">
    <source>
        <dbReference type="EMBL" id="ARW12099.1"/>
    </source>
</evidence>
<dbReference type="EMBL" id="CP021525">
    <property type="protein sequence ID" value="ARW12099.1"/>
    <property type="molecule type" value="Genomic_DNA"/>
</dbReference>
<dbReference type="SUPFAM" id="SSF143011">
    <property type="entry name" value="RelE-like"/>
    <property type="match status" value="1"/>
</dbReference>
<evidence type="ECO:0000256" key="1">
    <source>
        <dbReference type="ARBA" id="ARBA00006226"/>
    </source>
</evidence>
<protein>
    <submittedName>
        <fullName evidence="3">mRNA interferase RelE</fullName>
    </submittedName>
</protein>
<keyword evidence="2" id="KW-1277">Toxin-antitoxin system</keyword>
<dbReference type="PANTHER" id="PTHR35601">
    <property type="entry name" value="TOXIN RELE"/>
    <property type="match status" value="1"/>
</dbReference>
<name>A0A1Y0V889_9PROT</name>
<keyword evidence="3" id="KW-0614">Plasmid</keyword>
<organism evidence="3 4">
    <name type="scientific">Acetobacter ascendens</name>
    <dbReference type="NCBI Taxonomy" id="481146"/>
    <lineage>
        <taxon>Bacteria</taxon>
        <taxon>Pseudomonadati</taxon>
        <taxon>Pseudomonadota</taxon>
        <taxon>Alphaproteobacteria</taxon>
        <taxon>Acetobacterales</taxon>
        <taxon>Acetobacteraceae</taxon>
        <taxon>Acetobacter</taxon>
    </lineage>
</organism>
<dbReference type="Pfam" id="PF05016">
    <property type="entry name" value="ParE_toxin"/>
    <property type="match status" value="1"/>
</dbReference>
<geneLocation type="plasmid" evidence="4">
    <name>pap1447-1 sequence</name>
</geneLocation>
<evidence type="ECO:0000313" key="4">
    <source>
        <dbReference type="Proteomes" id="UP000195633"/>
    </source>
</evidence>
<dbReference type="InterPro" id="IPR007712">
    <property type="entry name" value="RelE/ParE_toxin"/>
</dbReference>
<dbReference type="PANTHER" id="PTHR35601:SF1">
    <property type="entry name" value="TOXIN RELE"/>
    <property type="match status" value="1"/>
</dbReference>
<proteinExistence type="inferred from homology"/>
<gene>
    <name evidence="3" type="ORF">S101447_03062</name>
</gene>
<dbReference type="NCBIfam" id="TIGR02385">
    <property type="entry name" value="RelE_StbE"/>
    <property type="match status" value="1"/>
</dbReference>
<dbReference type="InterPro" id="IPR035093">
    <property type="entry name" value="RelE/ParE_toxin_dom_sf"/>
</dbReference>
<accession>A0A1Y0V889</accession>